<feature type="domain" description="ABC transporter" evidence="13">
    <location>
        <begin position="6"/>
        <end position="258"/>
    </location>
</feature>
<dbReference type="InterPro" id="IPR003439">
    <property type="entry name" value="ABC_transporter-like_ATP-bd"/>
</dbReference>
<gene>
    <name evidence="14" type="ORF">HA333_09660</name>
</gene>
<evidence type="ECO:0000256" key="10">
    <source>
        <dbReference type="ARBA" id="ARBA00039098"/>
    </source>
</evidence>
<keyword evidence="2" id="KW-0813">Transport</keyword>
<dbReference type="SUPFAM" id="SSF52540">
    <property type="entry name" value="P-loop containing nucleoside triphosphate hydrolases"/>
    <property type="match status" value="1"/>
</dbReference>
<dbReference type="InterPro" id="IPR050388">
    <property type="entry name" value="ABC_Ni/Peptide_Import"/>
</dbReference>
<dbReference type="GeneID" id="1465622"/>
<dbReference type="GO" id="GO:0005524">
    <property type="term" value="F:ATP binding"/>
    <property type="evidence" value="ECO:0007669"/>
    <property type="project" value="UniProtKB-KW"/>
</dbReference>
<evidence type="ECO:0000256" key="6">
    <source>
        <dbReference type="ARBA" id="ARBA00022967"/>
    </source>
</evidence>
<dbReference type="GO" id="GO:0016887">
    <property type="term" value="F:ATP hydrolysis activity"/>
    <property type="evidence" value="ECO:0007669"/>
    <property type="project" value="InterPro"/>
</dbReference>
<comment type="subunit">
    <text evidence="9">The complex is composed of two ATP-binding proteins (NikD and NikE), two transmembrane proteins (NikB and NikC) and a solute-binding protein (NikA).</text>
</comment>
<dbReference type="CDD" id="cd03257">
    <property type="entry name" value="ABC_NikE_OppD_transporters"/>
    <property type="match status" value="1"/>
</dbReference>
<dbReference type="InterPro" id="IPR027417">
    <property type="entry name" value="P-loop_NTPase"/>
</dbReference>
<keyword evidence="8" id="KW-0472">Membrane</keyword>
<evidence type="ECO:0000256" key="12">
    <source>
        <dbReference type="ARBA" id="ARBA00048610"/>
    </source>
</evidence>
<evidence type="ECO:0000256" key="7">
    <source>
        <dbReference type="ARBA" id="ARBA00023065"/>
    </source>
</evidence>
<dbReference type="AlphaFoldDB" id="A0A832W562"/>
<evidence type="ECO:0000313" key="14">
    <source>
        <dbReference type="EMBL" id="HII47679.1"/>
    </source>
</evidence>
<dbReference type="EMBL" id="DUJP01000032">
    <property type="protein sequence ID" value="HII47679.1"/>
    <property type="molecule type" value="Genomic_DNA"/>
</dbReference>
<keyword evidence="4" id="KW-0547">Nucleotide-binding</keyword>
<dbReference type="PANTHER" id="PTHR43297">
    <property type="entry name" value="OLIGOPEPTIDE TRANSPORT ATP-BINDING PROTEIN APPD"/>
    <property type="match status" value="1"/>
</dbReference>
<dbReference type="InterPro" id="IPR003593">
    <property type="entry name" value="AAA+_ATPase"/>
</dbReference>
<keyword evidence="5 14" id="KW-0067">ATP-binding</keyword>
<proteinExistence type="predicted"/>
<accession>A0A832W562</accession>
<protein>
    <recommendedName>
        <fullName evidence="11">Nickel import system ATP-binding protein NikD</fullName>
        <ecNumber evidence="10">7.2.2.11</ecNumber>
    </recommendedName>
</protein>
<dbReference type="Pfam" id="PF08352">
    <property type="entry name" value="oligo_HPY"/>
    <property type="match status" value="1"/>
</dbReference>
<dbReference type="Gene3D" id="3.40.50.300">
    <property type="entry name" value="P-loop containing nucleotide triphosphate hydrolases"/>
    <property type="match status" value="1"/>
</dbReference>
<evidence type="ECO:0000256" key="5">
    <source>
        <dbReference type="ARBA" id="ARBA00022840"/>
    </source>
</evidence>
<dbReference type="GO" id="GO:0015413">
    <property type="term" value="F:ABC-type nickel transporter activity"/>
    <property type="evidence" value="ECO:0007669"/>
    <property type="project" value="UniProtKB-EC"/>
</dbReference>
<dbReference type="SMART" id="SM00382">
    <property type="entry name" value="AAA"/>
    <property type="match status" value="1"/>
</dbReference>
<evidence type="ECO:0000256" key="8">
    <source>
        <dbReference type="ARBA" id="ARBA00023136"/>
    </source>
</evidence>
<evidence type="ECO:0000259" key="13">
    <source>
        <dbReference type="PROSITE" id="PS50893"/>
    </source>
</evidence>
<keyword evidence="7" id="KW-0406">Ion transport</keyword>
<evidence type="ECO:0000256" key="9">
    <source>
        <dbReference type="ARBA" id="ARBA00038669"/>
    </source>
</evidence>
<dbReference type="PROSITE" id="PS50893">
    <property type="entry name" value="ABC_TRANSPORTER_2"/>
    <property type="match status" value="1"/>
</dbReference>
<dbReference type="GO" id="GO:0005886">
    <property type="term" value="C:plasma membrane"/>
    <property type="evidence" value="ECO:0007669"/>
    <property type="project" value="UniProtKB-SubCell"/>
</dbReference>
<reference evidence="14" key="1">
    <citation type="journal article" date="2020" name="bioRxiv">
        <title>A rank-normalized archaeal taxonomy based on genome phylogeny resolves widespread incomplete and uneven classifications.</title>
        <authorList>
            <person name="Rinke C."/>
            <person name="Chuvochina M."/>
            <person name="Mussig A.J."/>
            <person name="Chaumeil P.-A."/>
            <person name="Waite D.W."/>
            <person name="Whitman W.B."/>
            <person name="Parks D.H."/>
            <person name="Hugenholtz P."/>
        </authorList>
    </citation>
    <scope>NUCLEOTIDE SEQUENCE</scope>
    <source>
        <strain evidence="14">UBA8839</strain>
    </source>
</reference>
<dbReference type="FunFam" id="3.40.50.300:FF:000016">
    <property type="entry name" value="Oligopeptide ABC transporter ATP-binding component"/>
    <property type="match status" value="1"/>
</dbReference>
<dbReference type="PANTHER" id="PTHR43297:SF13">
    <property type="entry name" value="NICKEL ABC TRANSPORTER, ATP-BINDING PROTEIN"/>
    <property type="match status" value="1"/>
</dbReference>
<comment type="catalytic activity">
    <reaction evidence="12">
        <text>Ni(2+)(out) + ATP + H2O = Ni(2+)(in) + ADP + phosphate + H(+)</text>
        <dbReference type="Rhea" id="RHEA:15557"/>
        <dbReference type="ChEBI" id="CHEBI:15377"/>
        <dbReference type="ChEBI" id="CHEBI:15378"/>
        <dbReference type="ChEBI" id="CHEBI:30616"/>
        <dbReference type="ChEBI" id="CHEBI:43474"/>
        <dbReference type="ChEBI" id="CHEBI:49786"/>
        <dbReference type="ChEBI" id="CHEBI:456216"/>
        <dbReference type="EC" id="7.2.2.11"/>
    </reaction>
    <physiologicalReaction direction="left-to-right" evidence="12">
        <dbReference type="Rhea" id="RHEA:15558"/>
    </physiologicalReaction>
</comment>
<dbReference type="RefSeq" id="WP_011007856.1">
    <property type="nucleotide sequence ID" value="NZ_DUJP01000032.1"/>
</dbReference>
<keyword evidence="6" id="KW-1278">Translocase</keyword>
<comment type="subcellular location">
    <subcellularLocation>
        <location evidence="1">Cell membrane</location>
        <topology evidence="1">Peripheral membrane protein</topology>
    </subcellularLocation>
</comment>
<comment type="caution">
    <text evidence="14">The sequence shown here is derived from an EMBL/GenBank/DDBJ whole genome shotgun (WGS) entry which is preliminary data.</text>
</comment>
<dbReference type="EC" id="7.2.2.11" evidence="10"/>
<evidence type="ECO:0000256" key="2">
    <source>
        <dbReference type="ARBA" id="ARBA00022448"/>
    </source>
</evidence>
<dbReference type="GO" id="GO:0015833">
    <property type="term" value="P:peptide transport"/>
    <property type="evidence" value="ECO:0007669"/>
    <property type="project" value="InterPro"/>
</dbReference>
<dbReference type="InterPro" id="IPR013563">
    <property type="entry name" value="Oligopep_ABC_C"/>
</dbReference>
<evidence type="ECO:0000313" key="15">
    <source>
        <dbReference type="Proteomes" id="UP000651120"/>
    </source>
</evidence>
<dbReference type="Pfam" id="PF00005">
    <property type="entry name" value="ABC_tran"/>
    <property type="match status" value="1"/>
</dbReference>
<name>A0A832W562_9CREN</name>
<keyword evidence="3" id="KW-1003">Cell membrane</keyword>
<evidence type="ECO:0000256" key="4">
    <source>
        <dbReference type="ARBA" id="ARBA00022741"/>
    </source>
</evidence>
<evidence type="ECO:0000256" key="1">
    <source>
        <dbReference type="ARBA" id="ARBA00004202"/>
    </source>
</evidence>
<dbReference type="Proteomes" id="UP000651120">
    <property type="component" value="Unassembled WGS sequence"/>
</dbReference>
<dbReference type="NCBIfam" id="TIGR01727">
    <property type="entry name" value="oligo_HPY"/>
    <property type="match status" value="1"/>
</dbReference>
<dbReference type="OMA" id="CPYADVP"/>
<sequence length="322" mass="35842">MKILEVRNLTVYFYTYAGVVRAVEGVSFDLYRGEVLAIVGETGSGKSVTTRAITRLIQPPGKIISGSVIYRRNGEEIDLLKLPEEELRKIRGSEIAYVFQDPSSALDPLYTVGYQIGETIAAHRGGKIKQYFAEAIELLRRVLIPDPEARAKSYPHQLSGGMKQRSVISMAISNRPRILIADEPTTAVDVTVQAQILQLFKQLKEEFGMSIIFITHNMGLVAEFADRVAVMYGGKIVEEAPVEELFQNPKHPYTKGLLKAVINPLNPQERLEPIPGTIPNLINPPPGCRFHPRCPLAIKGKCEREEPPVVGGRHKVACWLYV</sequence>
<evidence type="ECO:0000256" key="3">
    <source>
        <dbReference type="ARBA" id="ARBA00022475"/>
    </source>
</evidence>
<evidence type="ECO:0000256" key="11">
    <source>
        <dbReference type="ARBA" id="ARBA00044143"/>
    </source>
</evidence>
<organism evidence="14 15">
    <name type="scientific">Pyrobaculum aerophilum</name>
    <dbReference type="NCBI Taxonomy" id="13773"/>
    <lineage>
        <taxon>Archaea</taxon>
        <taxon>Thermoproteota</taxon>
        <taxon>Thermoprotei</taxon>
        <taxon>Thermoproteales</taxon>
        <taxon>Thermoproteaceae</taxon>
        <taxon>Pyrobaculum</taxon>
    </lineage>
</organism>